<proteinExistence type="predicted"/>
<organism evidence="1 2">
    <name type="scientific">Blattamonas nauphoetae</name>
    <dbReference type="NCBI Taxonomy" id="2049346"/>
    <lineage>
        <taxon>Eukaryota</taxon>
        <taxon>Metamonada</taxon>
        <taxon>Preaxostyla</taxon>
        <taxon>Oxymonadida</taxon>
        <taxon>Blattamonas</taxon>
    </lineage>
</organism>
<evidence type="ECO:0000313" key="2">
    <source>
        <dbReference type="Proteomes" id="UP001281761"/>
    </source>
</evidence>
<evidence type="ECO:0000313" key="1">
    <source>
        <dbReference type="EMBL" id="KAK2946029.1"/>
    </source>
</evidence>
<accession>A0ABQ9X3X2</accession>
<reference evidence="1 2" key="1">
    <citation type="journal article" date="2022" name="bioRxiv">
        <title>Genomics of Preaxostyla Flagellates Illuminates Evolutionary Transitions and the Path Towards Mitochondrial Loss.</title>
        <authorList>
            <person name="Novak L.V.F."/>
            <person name="Treitli S.C."/>
            <person name="Pyrih J."/>
            <person name="Halakuc P."/>
            <person name="Pipaliya S.V."/>
            <person name="Vacek V."/>
            <person name="Brzon O."/>
            <person name="Soukal P."/>
            <person name="Eme L."/>
            <person name="Dacks J.B."/>
            <person name="Karnkowska A."/>
            <person name="Elias M."/>
            <person name="Hampl V."/>
        </authorList>
    </citation>
    <scope>NUCLEOTIDE SEQUENCE [LARGE SCALE GENOMIC DNA]</scope>
    <source>
        <strain evidence="1">NAU3</strain>
        <tissue evidence="1">Gut</tissue>
    </source>
</reference>
<protein>
    <submittedName>
        <fullName evidence="1">Uncharacterized protein</fullName>
    </submittedName>
</protein>
<keyword evidence="2" id="KW-1185">Reference proteome</keyword>
<dbReference type="Proteomes" id="UP001281761">
    <property type="component" value="Unassembled WGS sequence"/>
</dbReference>
<dbReference type="EMBL" id="JARBJD010000240">
    <property type="protein sequence ID" value="KAK2946029.1"/>
    <property type="molecule type" value="Genomic_DNA"/>
</dbReference>
<gene>
    <name evidence="1" type="ORF">BLNAU_19040</name>
</gene>
<comment type="caution">
    <text evidence="1">The sequence shown here is derived from an EMBL/GenBank/DDBJ whole genome shotgun (WGS) entry which is preliminary data.</text>
</comment>
<sequence>MPLLFTLDDLMMAFGQGSTDPMQVFVDSIVHLLSLPSPSIVEDTVCIARQCFEKNQSNIQALVSMKLISRIFSTPHLRDLSVINEKGLLRNLLTILQASVWLVPTERPPKIPSNYDNRPQSLRDLVLHDALIPMEPPLVQLNRGYHLLSWKSGSEDLLTFVTHILNASVFHPPTLDFVCSSRLPLVFQSLLTEVEDTRIVYTCISSISNKIQKWVDDGVEFELGGRRLLLKLEQEGFIDILEAKLTLHYSKDRLGHGHGPSMAILCFLGSHSNTPRFYIDPIVLWILQQRIQ</sequence>
<name>A0ABQ9X3X2_9EUKA</name>